<evidence type="ECO:0000313" key="2">
    <source>
        <dbReference type="Proteomes" id="UP000435112"/>
    </source>
</evidence>
<gene>
    <name evidence="1" type="ORF">PR002_g31151</name>
</gene>
<name>A0A6A3GJI1_9STRA</name>
<evidence type="ECO:0000313" key="1">
    <source>
        <dbReference type="EMBL" id="KAE8957513.1"/>
    </source>
</evidence>
<dbReference type="Proteomes" id="UP000435112">
    <property type="component" value="Unassembled WGS sequence"/>
</dbReference>
<dbReference type="EMBL" id="QXFU01007901">
    <property type="protein sequence ID" value="KAE8957513.1"/>
    <property type="molecule type" value="Genomic_DNA"/>
</dbReference>
<protein>
    <submittedName>
        <fullName evidence="1">Uncharacterized protein</fullName>
    </submittedName>
</protein>
<proteinExistence type="predicted"/>
<dbReference type="AlphaFoldDB" id="A0A6A3GJI1"/>
<sequence length="67" mass="7277">MLTGIAATRQLSTRIQTELGLEEYTGYIPPCDEQSQSDLKLLQVAQLGKSKERAHEGAALSDDSAEI</sequence>
<accession>A0A6A3GJI1</accession>
<reference evidence="1 2" key="1">
    <citation type="submission" date="2018-09" db="EMBL/GenBank/DDBJ databases">
        <title>Genomic investigation of the strawberry pathogen Phytophthora fragariae indicates pathogenicity is determined by transcriptional variation in three key races.</title>
        <authorList>
            <person name="Adams T.M."/>
            <person name="Armitage A.D."/>
            <person name="Sobczyk M.K."/>
            <person name="Bates H.J."/>
            <person name="Dunwell J.M."/>
            <person name="Nellist C.F."/>
            <person name="Harrison R.J."/>
        </authorList>
    </citation>
    <scope>NUCLEOTIDE SEQUENCE [LARGE SCALE GENOMIC DNA]</scope>
    <source>
        <strain evidence="1 2">SCRP324</strain>
    </source>
</reference>
<comment type="caution">
    <text evidence="1">The sequence shown here is derived from an EMBL/GenBank/DDBJ whole genome shotgun (WGS) entry which is preliminary data.</text>
</comment>
<organism evidence="1 2">
    <name type="scientific">Phytophthora rubi</name>
    <dbReference type="NCBI Taxonomy" id="129364"/>
    <lineage>
        <taxon>Eukaryota</taxon>
        <taxon>Sar</taxon>
        <taxon>Stramenopiles</taxon>
        <taxon>Oomycota</taxon>
        <taxon>Peronosporomycetes</taxon>
        <taxon>Peronosporales</taxon>
        <taxon>Peronosporaceae</taxon>
        <taxon>Phytophthora</taxon>
    </lineage>
</organism>